<comment type="similarity">
    <text evidence="2 7">Belongs to the ExbD/TolR family.</text>
</comment>
<accession>A0A1W2BL32</accession>
<dbReference type="EMBL" id="FWXT01000001">
    <property type="protein sequence ID" value="SMC73372.1"/>
    <property type="molecule type" value="Genomic_DNA"/>
</dbReference>
<evidence type="ECO:0000256" key="7">
    <source>
        <dbReference type="RuleBase" id="RU003879"/>
    </source>
</evidence>
<keyword evidence="4 7" id="KW-0812">Transmembrane</keyword>
<comment type="subcellular location">
    <subcellularLocation>
        <location evidence="1">Cell membrane</location>
        <topology evidence="1">Single-pass membrane protein</topology>
    </subcellularLocation>
    <subcellularLocation>
        <location evidence="7">Cell membrane</location>
        <topology evidence="7">Single-pass type II membrane protein</topology>
    </subcellularLocation>
</comment>
<dbReference type="AlphaFoldDB" id="A0A1W2BL32"/>
<evidence type="ECO:0000256" key="1">
    <source>
        <dbReference type="ARBA" id="ARBA00004162"/>
    </source>
</evidence>
<evidence type="ECO:0000256" key="5">
    <source>
        <dbReference type="ARBA" id="ARBA00022989"/>
    </source>
</evidence>
<dbReference type="RefSeq" id="WP_084238843.1">
    <property type="nucleotide sequence ID" value="NZ_FWXT01000001.1"/>
</dbReference>
<evidence type="ECO:0000313" key="9">
    <source>
        <dbReference type="Proteomes" id="UP000192756"/>
    </source>
</evidence>
<evidence type="ECO:0000256" key="3">
    <source>
        <dbReference type="ARBA" id="ARBA00022475"/>
    </source>
</evidence>
<dbReference type="OrthoDB" id="9793581at2"/>
<proteinExistence type="inferred from homology"/>
<dbReference type="PANTHER" id="PTHR30558:SF3">
    <property type="entry name" value="BIOPOLYMER TRANSPORT PROTEIN EXBD-RELATED"/>
    <property type="match status" value="1"/>
</dbReference>
<keyword evidence="7" id="KW-0653">Protein transport</keyword>
<evidence type="ECO:0000256" key="4">
    <source>
        <dbReference type="ARBA" id="ARBA00022692"/>
    </source>
</evidence>
<reference evidence="9" key="1">
    <citation type="submission" date="2017-04" db="EMBL/GenBank/DDBJ databases">
        <authorList>
            <person name="Varghese N."/>
            <person name="Submissions S."/>
        </authorList>
    </citation>
    <scope>NUCLEOTIDE SEQUENCE [LARGE SCALE GENOMIC DNA]</scope>
    <source>
        <strain evidence="9">DSM 12126</strain>
    </source>
</reference>
<evidence type="ECO:0000313" key="8">
    <source>
        <dbReference type="EMBL" id="SMC73372.1"/>
    </source>
</evidence>
<dbReference type="InterPro" id="IPR003400">
    <property type="entry name" value="ExbD"/>
</dbReference>
<dbReference type="Pfam" id="PF02472">
    <property type="entry name" value="ExbD"/>
    <property type="match status" value="1"/>
</dbReference>
<name>A0A1W2BL32_9SPHI</name>
<keyword evidence="5" id="KW-1133">Transmembrane helix</keyword>
<keyword evidence="6" id="KW-0472">Membrane</keyword>
<dbReference type="GO" id="GO:0015031">
    <property type="term" value="P:protein transport"/>
    <property type="evidence" value="ECO:0007669"/>
    <property type="project" value="UniProtKB-KW"/>
</dbReference>
<dbReference type="PANTHER" id="PTHR30558">
    <property type="entry name" value="EXBD MEMBRANE COMPONENT OF PMF-DRIVEN MACROMOLECULE IMPORT SYSTEM"/>
    <property type="match status" value="1"/>
</dbReference>
<keyword evidence="9" id="KW-1185">Reference proteome</keyword>
<keyword evidence="7" id="KW-0813">Transport</keyword>
<gene>
    <name evidence="8" type="ORF">SAMN04488524_2434</name>
</gene>
<organism evidence="8 9">
    <name type="scientific">Pedobacter africanus</name>
    <dbReference type="NCBI Taxonomy" id="151894"/>
    <lineage>
        <taxon>Bacteria</taxon>
        <taxon>Pseudomonadati</taxon>
        <taxon>Bacteroidota</taxon>
        <taxon>Sphingobacteriia</taxon>
        <taxon>Sphingobacteriales</taxon>
        <taxon>Sphingobacteriaceae</taxon>
        <taxon>Pedobacter</taxon>
    </lineage>
</organism>
<evidence type="ECO:0000256" key="6">
    <source>
        <dbReference type="ARBA" id="ARBA00023136"/>
    </source>
</evidence>
<evidence type="ECO:0000256" key="2">
    <source>
        <dbReference type="ARBA" id="ARBA00005811"/>
    </source>
</evidence>
<dbReference type="GO" id="GO:0005886">
    <property type="term" value="C:plasma membrane"/>
    <property type="evidence" value="ECO:0007669"/>
    <property type="project" value="UniProtKB-SubCell"/>
</dbReference>
<dbReference type="Proteomes" id="UP000192756">
    <property type="component" value="Unassembled WGS sequence"/>
</dbReference>
<dbReference type="STRING" id="151894.SAMN04488524_2434"/>
<sequence length="205" mass="22789">MPRAKVQRKSTSIDMTAMCDVSFLLLTFFILTATARQPDPLDVTIPSSTYKLKVPDTDMGILSIGKGKVFYEIVGQDVRKATLPKMGEKYGIQFTPEEIQRFGVVGSFGVPIQNLKQFLAMNADQRKKFQETSAGIPADSTNNQLAEWLMQSRHSVAELHSTQMRVSIKGDANEEYPTVKKIVDILQKQKINKFSLITSAEGGAQ</sequence>
<keyword evidence="3" id="KW-1003">Cell membrane</keyword>
<dbReference type="GO" id="GO:0022857">
    <property type="term" value="F:transmembrane transporter activity"/>
    <property type="evidence" value="ECO:0007669"/>
    <property type="project" value="InterPro"/>
</dbReference>
<protein>
    <submittedName>
        <fullName evidence="8">Outer membrane transport energization protein ExbD</fullName>
    </submittedName>
</protein>